<dbReference type="EMBL" id="PQFF01000448">
    <property type="protein sequence ID" value="RHZ49621.1"/>
    <property type="molecule type" value="Genomic_DNA"/>
</dbReference>
<feature type="compositionally biased region" description="Basic and acidic residues" evidence="1">
    <location>
        <begin position="458"/>
        <end position="467"/>
    </location>
</feature>
<comment type="caution">
    <text evidence="2">The sequence shown here is derived from an EMBL/GenBank/DDBJ whole genome shotgun (WGS) entry which is preliminary data.</text>
</comment>
<dbReference type="Proteomes" id="UP000266861">
    <property type="component" value="Unassembled WGS sequence"/>
</dbReference>
<feature type="region of interest" description="Disordered" evidence="1">
    <location>
        <begin position="447"/>
        <end position="484"/>
    </location>
</feature>
<name>A0A397GFC2_9GLOM</name>
<feature type="compositionally biased region" description="Polar residues" evidence="1">
    <location>
        <begin position="447"/>
        <end position="456"/>
    </location>
</feature>
<keyword evidence="3" id="KW-1185">Reference proteome</keyword>
<accession>A0A397GFC2</accession>
<dbReference type="STRING" id="1348612.A0A397GFC2"/>
<proteinExistence type="predicted"/>
<organism evidence="2 3">
    <name type="scientific">Diversispora epigaea</name>
    <dbReference type="NCBI Taxonomy" id="1348612"/>
    <lineage>
        <taxon>Eukaryota</taxon>
        <taxon>Fungi</taxon>
        <taxon>Fungi incertae sedis</taxon>
        <taxon>Mucoromycota</taxon>
        <taxon>Glomeromycotina</taxon>
        <taxon>Glomeromycetes</taxon>
        <taxon>Diversisporales</taxon>
        <taxon>Diversisporaceae</taxon>
        <taxon>Diversispora</taxon>
    </lineage>
</organism>
<evidence type="ECO:0000313" key="2">
    <source>
        <dbReference type="EMBL" id="RHZ49621.1"/>
    </source>
</evidence>
<reference evidence="2 3" key="1">
    <citation type="submission" date="2018-08" db="EMBL/GenBank/DDBJ databases">
        <title>Genome and evolution of the arbuscular mycorrhizal fungus Diversispora epigaea (formerly Glomus versiforme) and its bacterial endosymbionts.</title>
        <authorList>
            <person name="Sun X."/>
            <person name="Fei Z."/>
            <person name="Harrison M."/>
        </authorList>
    </citation>
    <scope>NUCLEOTIDE SEQUENCE [LARGE SCALE GENOMIC DNA]</scope>
    <source>
        <strain evidence="2 3">IT104</strain>
    </source>
</reference>
<sequence length="499" mass="56678">MDDKVEEKISAHNVQIDLVQTHTLQVENSKEEIKNEWHELFIEFFSKMGMVETDRAFKMELIVLSSGYERQLPKHIEWLIQGLNLWKSNTKVNELSSKRKNESDDGSSNENIAKRIQKLISPQIVQIKATNLEIEQRIDMFVQLKKSEINNSNRAEFLRKSSNPNDPDDVISCARTDAAEINRNIQMKHDVVNNDDGPLARSTFLSANQRNDKTKELPTGVEERIQNIEKHLNLKIVSPVPIDVYTRIKILEDKIIQLERDYPPWAAVHFNQPNRQFPPPPPVTEITLNSIGEIIGNTGTTLPSGNKIPSNPTPTSTYHLNSNSTVEGKQMSPISPVQIQQNLKFSRTPRPIKPKSRGRGDSSMTRSIMEQLKQRRRIENEQINNISSKAVGNCPVEKKVEDMLLLTSNVSRQENHQKHSSIQSKVTEITEIQNVVLNASLNSQEGVTSNIQSQEVISIRDDRKIDPGGKSSESDTESMNVDNSLEINKIDNRSMDMIL</sequence>
<evidence type="ECO:0000313" key="3">
    <source>
        <dbReference type="Proteomes" id="UP000266861"/>
    </source>
</evidence>
<protein>
    <submittedName>
        <fullName evidence="2">Uncharacterized protein</fullName>
    </submittedName>
</protein>
<dbReference type="AlphaFoldDB" id="A0A397GFC2"/>
<gene>
    <name evidence="2" type="ORF">Glove_519g17</name>
</gene>
<evidence type="ECO:0000256" key="1">
    <source>
        <dbReference type="SAM" id="MobiDB-lite"/>
    </source>
</evidence>
<dbReference type="OrthoDB" id="5531344at2759"/>